<proteinExistence type="predicted"/>
<name>A0A409X1P5_9AGAR</name>
<evidence type="ECO:0000313" key="1">
    <source>
        <dbReference type="EMBL" id="PPQ84637.1"/>
    </source>
</evidence>
<dbReference type="AlphaFoldDB" id="A0A409X1P5"/>
<keyword evidence="2" id="KW-1185">Reference proteome</keyword>
<evidence type="ECO:0008006" key="3">
    <source>
        <dbReference type="Google" id="ProtNLM"/>
    </source>
</evidence>
<evidence type="ECO:0000313" key="2">
    <source>
        <dbReference type="Proteomes" id="UP000284706"/>
    </source>
</evidence>
<reference evidence="1 2" key="1">
    <citation type="journal article" date="2018" name="Evol. Lett.">
        <title>Horizontal gene cluster transfer increased hallucinogenic mushroom diversity.</title>
        <authorList>
            <person name="Reynolds H.T."/>
            <person name="Vijayakumar V."/>
            <person name="Gluck-Thaler E."/>
            <person name="Korotkin H.B."/>
            <person name="Matheny P.B."/>
            <person name="Slot J.C."/>
        </authorList>
    </citation>
    <scope>NUCLEOTIDE SEQUENCE [LARGE SCALE GENOMIC DNA]</scope>
    <source>
        <strain evidence="1 2">SRW20</strain>
    </source>
</reference>
<dbReference type="InParanoid" id="A0A409X1P5"/>
<dbReference type="EMBL" id="NHYE01004436">
    <property type="protein sequence ID" value="PPQ84637.1"/>
    <property type="molecule type" value="Genomic_DNA"/>
</dbReference>
<gene>
    <name evidence="1" type="ORF">CVT26_003938</name>
</gene>
<dbReference type="Proteomes" id="UP000284706">
    <property type="component" value="Unassembled WGS sequence"/>
</dbReference>
<comment type="caution">
    <text evidence="1">The sequence shown here is derived from an EMBL/GenBank/DDBJ whole genome shotgun (WGS) entry which is preliminary data.</text>
</comment>
<dbReference type="OrthoDB" id="2688364at2759"/>
<accession>A0A409X1P5</accession>
<sequence length="371" mass="41012">MKNAARINDIALAIGGRYMVSLSVNLSDRPASTLFSLWDLGISSYHPIQILTRFLEPRVGLELRLFFPDPTIPHVFFIVSVQRSSPIVVLVHQVSLLNHSSITFLTSLEMRAATPSDPCLVDLLPESHKIMVSTKCNRKISWWIWDFLNNTGARLIGPDWSVTKGAHLLPFNDIIIFASRNMVAVYNTPPTTCSYLSDQIIPKHDALLVVEVSSAASEAFYIHHHSCSPTTRKSTDCRYLLRLDSHRLTVLELIPIPGDDPLVPKKCPVRKGDLDVSDAKLYGAAQGSHIDGCGEYICVSGLESNGASVSMLQVRLSGKNGRTVNLDFLNAGLGHASDIEVDTREFCPFLGRECILASNGQVILYDYLVPR</sequence>
<organism evidence="1 2">
    <name type="scientific">Gymnopilus dilepis</name>
    <dbReference type="NCBI Taxonomy" id="231916"/>
    <lineage>
        <taxon>Eukaryota</taxon>
        <taxon>Fungi</taxon>
        <taxon>Dikarya</taxon>
        <taxon>Basidiomycota</taxon>
        <taxon>Agaricomycotina</taxon>
        <taxon>Agaricomycetes</taxon>
        <taxon>Agaricomycetidae</taxon>
        <taxon>Agaricales</taxon>
        <taxon>Agaricineae</taxon>
        <taxon>Hymenogastraceae</taxon>
        <taxon>Gymnopilus</taxon>
    </lineage>
</organism>
<protein>
    <recommendedName>
        <fullName evidence="3">Cleavage/polyadenylation specificity factor A subunit N-terminal domain-containing protein</fullName>
    </recommendedName>
</protein>